<dbReference type="InterPro" id="IPR027417">
    <property type="entry name" value="P-loop_NTPase"/>
</dbReference>
<dbReference type="GO" id="GO:0005524">
    <property type="term" value="F:ATP binding"/>
    <property type="evidence" value="ECO:0007669"/>
    <property type="project" value="InterPro"/>
</dbReference>
<dbReference type="OrthoDB" id="10256233at2759"/>
<proteinExistence type="predicted"/>
<evidence type="ECO:0000313" key="8">
    <source>
        <dbReference type="EMBL" id="KMZ61165.1"/>
    </source>
</evidence>
<keyword evidence="9" id="KW-1185">Reference proteome</keyword>
<dbReference type="Proteomes" id="UP000036987">
    <property type="component" value="Unassembled WGS sequence"/>
</dbReference>
<dbReference type="GO" id="GO:0016787">
    <property type="term" value="F:hydrolase activity"/>
    <property type="evidence" value="ECO:0007669"/>
    <property type="project" value="UniProtKB-KW"/>
</dbReference>
<feature type="compositionally biased region" description="Basic and acidic residues" evidence="6">
    <location>
        <begin position="427"/>
        <end position="437"/>
    </location>
</feature>
<name>A0A0K9NYZ7_ZOSMR</name>
<keyword evidence="2" id="KW-0378">Hydrolase</keyword>
<accession>A0A0K9NYZ7</accession>
<dbReference type="AlphaFoldDB" id="A0A0K9NYZ7"/>
<feature type="non-terminal residue" evidence="8">
    <location>
        <position position="501"/>
    </location>
</feature>
<dbReference type="SUPFAM" id="SSF52540">
    <property type="entry name" value="P-loop containing nucleoside triphosphate hydrolases"/>
    <property type="match status" value="1"/>
</dbReference>
<evidence type="ECO:0000256" key="5">
    <source>
        <dbReference type="ARBA" id="ARBA00022884"/>
    </source>
</evidence>
<gene>
    <name evidence="8" type="ORF">ZOSMA_54G00970</name>
</gene>
<keyword evidence="4" id="KW-0067">ATP-binding</keyword>
<evidence type="ECO:0000256" key="3">
    <source>
        <dbReference type="ARBA" id="ARBA00022806"/>
    </source>
</evidence>
<dbReference type="SMART" id="SM00487">
    <property type="entry name" value="DEXDc"/>
    <property type="match status" value="1"/>
</dbReference>
<dbReference type="STRING" id="29655.A0A0K9NYZ7"/>
<feature type="region of interest" description="Disordered" evidence="6">
    <location>
        <begin position="373"/>
        <end position="412"/>
    </location>
</feature>
<dbReference type="CDD" id="cd00268">
    <property type="entry name" value="DEADc"/>
    <property type="match status" value="1"/>
</dbReference>
<evidence type="ECO:0000256" key="4">
    <source>
        <dbReference type="ARBA" id="ARBA00022840"/>
    </source>
</evidence>
<dbReference type="InterPro" id="IPR014001">
    <property type="entry name" value="Helicase_ATP-bd"/>
</dbReference>
<evidence type="ECO:0000259" key="7">
    <source>
        <dbReference type="PROSITE" id="PS51192"/>
    </source>
</evidence>
<dbReference type="Pfam" id="PF00270">
    <property type="entry name" value="DEAD"/>
    <property type="match status" value="1"/>
</dbReference>
<evidence type="ECO:0000256" key="2">
    <source>
        <dbReference type="ARBA" id="ARBA00022801"/>
    </source>
</evidence>
<feature type="region of interest" description="Disordered" evidence="6">
    <location>
        <begin position="427"/>
        <end position="446"/>
    </location>
</feature>
<organism evidence="8 9">
    <name type="scientific">Zostera marina</name>
    <name type="common">Eelgrass</name>
    <dbReference type="NCBI Taxonomy" id="29655"/>
    <lineage>
        <taxon>Eukaryota</taxon>
        <taxon>Viridiplantae</taxon>
        <taxon>Streptophyta</taxon>
        <taxon>Embryophyta</taxon>
        <taxon>Tracheophyta</taxon>
        <taxon>Spermatophyta</taxon>
        <taxon>Magnoliopsida</taxon>
        <taxon>Liliopsida</taxon>
        <taxon>Zosteraceae</taxon>
        <taxon>Zostera</taxon>
    </lineage>
</organism>
<evidence type="ECO:0000313" key="9">
    <source>
        <dbReference type="Proteomes" id="UP000036987"/>
    </source>
</evidence>
<comment type="caution">
    <text evidence="8">The sequence shown here is derived from an EMBL/GenBank/DDBJ whole genome shotgun (WGS) entry which is preliminary data.</text>
</comment>
<dbReference type="Gene3D" id="3.40.50.300">
    <property type="entry name" value="P-loop containing nucleotide triphosphate hydrolases"/>
    <property type="match status" value="1"/>
</dbReference>
<dbReference type="InterPro" id="IPR011545">
    <property type="entry name" value="DEAD/DEAH_box_helicase_dom"/>
</dbReference>
<dbReference type="GO" id="GO:0003723">
    <property type="term" value="F:RNA binding"/>
    <property type="evidence" value="ECO:0007669"/>
    <property type="project" value="UniProtKB-KW"/>
</dbReference>
<keyword evidence="5" id="KW-0694">RNA-binding</keyword>
<evidence type="ECO:0000256" key="1">
    <source>
        <dbReference type="ARBA" id="ARBA00022741"/>
    </source>
</evidence>
<sequence length="501" mass="55203">MSPAQNLLLGPRVTYLDIDRINKNMMDILSINQNLFIYRVLDDRNSNTFFEGTKMAALHCHHHICAKLMPSIQEPYIFSRFKILISSSIPSPSSSSIARCHPPPCSRIFHKTLYRRGYCTTSAIAGSSEDSSISVSSKSATSPISTFFAGDGVSWKSLGVSDDLSSALSNVSLQGPSLVQASCIPPIFSGKDVVVAAQTGSGKTHGYLVPLIEKIYKSVSDDQVISGNHKTASLILCPNVMLCEQVVKMANSLCNDCANPLVSVYSVCGQHGWPVEKPDIIVSTPVALLNSLYALGAGRRRRPEFIRDVKYIVFDEADMLLCGGFQNQIIRLINLLRFEEKQLSKMEKSMLDNSPKKDIELASTTIVENPVSSMVENDDVSSNAQGKSTSSEFENDFSLSETSQDQDQQECNGQDLVSNAEDVADIHDIREDPKSEENTLTSTRGGKDWRRARKLYKRSKQYIFVAATLPESGRKTAGGVLKHMFPDAIWVSGDYLHCHNP</sequence>
<dbReference type="EMBL" id="LFYR01001529">
    <property type="protein sequence ID" value="KMZ61165.1"/>
    <property type="molecule type" value="Genomic_DNA"/>
</dbReference>
<evidence type="ECO:0000256" key="6">
    <source>
        <dbReference type="SAM" id="MobiDB-lite"/>
    </source>
</evidence>
<keyword evidence="3 8" id="KW-0347">Helicase</keyword>
<dbReference type="InterPro" id="IPR044742">
    <property type="entry name" value="DEAD/DEAH_RhlB"/>
</dbReference>
<reference evidence="9" key="1">
    <citation type="journal article" date="2016" name="Nature">
        <title>The genome of the seagrass Zostera marina reveals angiosperm adaptation to the sea.</title>
        <authorList>
            <person name="Olsen J.L."/>
            <person name="Rouze P."/>
            <person name="Verhelst B."/>
            <person name="Lin Y.-C."/>
            <person name="Bayer T."/>
            <person name="Collen J."/>
            <person name="Dattolo E."/>
            <person name="De Paoli E."/>
            <person name="Dittami S."/>
            <person name="Maumus F."/>
            <person name="Michel G."/>
            <person name="Kersting A."/>
            <person name="Lauritano C."/>
            <person name="Lohaus R."/>
            <person name="Toepel M."/>
            <person name="Tonon T."/>
            <person name="Vanneste K."/>
            <person name="Amirebrahimi M."/>
            <person name="Brakel J."/>
            <person name="Bostroem C."/>
            <person name="Chovatia M."/>
            <person name="Grimwood J."/>
            <person name="Jenkins J.W."/>
            <person name="Jueterbock A."/>
            <person name="Mraz A."/>
            <person name="Stam W.T."/>
            <person name="Tice H."/>
            <person name="Bornberg-Bauer E."/>
            <person name="Green P.J."/>
            <person name="Pearson G.A."/>
            <person name="Procaccini G."/>
            <person name="Duarte C.M."/>
            <person name="Schmutz J."/>
            <person name="Reusch T.B.H."/>
            <person name="Van de Peer Y."/>
        </authorList>
    </citation>
    <scope>NUCLEOTIDE SEQUENCE [LARGE SCALE GENOMIC DNA]</scope>
    <source>
        <strain evidence="9">cv. Finnish</strain>
    </source>
</reference>
<dbReference type="PANTHER" id="PTHR47958">
    <property type="entry name" value="ATP-DEPENDENT RNA HELICASE DBP3"/>
    <property type="match status" value="1"/>
</dbReference>
<feature type="domain" description="Helicase ATP-binding" evidence="7">
    <location>
        <begin position="184"/>
        <end position="384"/>
    </location>
</feature>
<dbReference type="PROSITE" id="PS51192">
    <property type="entry name" value="HELICASE_ATP_BIND_1"/>
    <property type="match status" value="1"/>
</dbReference>
<protein>
    <submittedName>
        <fullName evidence="8">DEAD-box ATP-dependent RNA helicase 22</fullName>
    </submittedName>
</protein>
<keyword evidence="1" id="KW-0547">Nucleotide-binding</keyword>
<dbReference type="GO" id="GO:0004386">
    <property type="term" value="F:helicase activity"/>
    <property type="evidence" value="ECO:0007669"/>
    <property type="project" value="UniProtKB-KW"/>
</dbReference>